<feature type="domain" description="HTH luxR-type" evidence="3">
    <location>
        <begin position="854"/>
        <end position="919"/>
    </location>
</feature>
<dbReference type="EMBL" id="CP029159">
    <property type="protein sequence ID" value="QKM66245.1"/>
    <property type="molecule type" value="Genomic_DNA"/>
</dbReference>
<evidence type="ECO:0000256" key="1">
    <source>
        <dbReference type="ARBA" id="ARBA00022741"/>
    </source>
</evidence>
<dbReference type="GO" id="GO:0003677">
    <property type="term" value="F:DNA binding"/>
    <property type="evidence" value="ECO:0007669"/>
    <property type="project" value="InterPro"/>
</dbReference>
<evidence type="ECO:0000259" key="3">
    <source>
        <dbReference type="PROSITE" id="PS50043"/>
    </source>
</evidence>
<dbReference type="InterPro" id="IPR000792">
    <property type="entry name" value="Tscrpt_reg_LuxR_C"/>
</dbReference>
<dbReference type="GO" id="GO:0004016">
    <property type="term" value="F:adenylate cyclase activity"/>
    <property type="evidence" value="ECO:0007669"/>
    <property type="project" value="TreeGrafter"/>
</dbReference>
<dbReference type="PROSITE" id="PS50043">
    <property type="entry name" value="HTH_LUXR_2"/>
    <property type="match status" value="1"/>
</dbReference>
<dbReference type="Proteomes" id="UP000005940">
    <property type="component" value="Chromosome"/>
</dbReference>
<name>A0A7G3UA81_STRT9</name>
<organism evidence="4 5">
    <name type="scientific">Streptomyces tsukubensis (strain DSM 42081 / NBRC 108919 / NRRL 18488 / 9993)</name>
    <dbReference type="NCBI Taxonomy" id="1114943"/>
    <lineage>
        <taxon>Bacteria</taxon>
        <taxon>Bacillati</taxon>
        <taxon>Actinomycetota</taxon>
        <taxon>Actinomycetes</taxon>
        <taxon>Kitasatosporales</taxon>
        <taxon>Streptomycetaceae</taxon>
        <taxon>Streptomyces</taxon>
    </lineage>
</organism>
<keyword evidence="1" id="KW-0547">Nucleotide-binding</keyword>
<evidence type="ECO:0000313" key="4">
    <source>
        <dbReference type="EMBL" id="QKM66245.1"/>
    </source>
</evidence>
<dbReference type="RefSeq" id="WP_130584786.1">
    <property type="nucleotide sequence ID" value="NZ_CP029159.1"/>
</dbReference>
<evidence type="ECO:0000313" key="5">
    <source>
        <dbReference type="Proteomes" id="UP000005940"/>
    </source>
</evidence>
<protein>
    <recommendedName>
        <fullName evidence="3">HTH luxR-type domain-containing protein</fullName>
    </recommendedName>
</protein>
<evidence type="ECO:0000256" key="2">
    <source>
        <dbReference type="ARBA" id="ARBA00022840"/>
    </source>
</evidence>
<dbReference type="InterPro" id="IPR027417">
    <property type="entry name" value="P-loop_NTPase"/>
</dbReference>
<dbReference type="Pfam" id="PF13191">
    <property type="entry name" value="AAA_16"/>
    <property type="match status" value="1"/>
</dbReference>
<keyword evidence="5" id="KW-1185">Reference proteome</keyword>
<dbReference type="AlphaFoldDB" id="A0A7G3UA81"/>
<dbReference type="Gene3D" id="3.40.50.300">
    <property type="entry name" value="P-loop containing nucleotide triphosphate hydrolases"/>
    <property type="match status" value="1"/>
</dbReference>
<gene>
    <name evidence="4" type="ORF">STSU_002760</name>
</gene>
<dbReference type="CDD" id="cd06170">
    <property type="entry name" value="LuxR_C_like"/>
    <property type="match status" value="1"/>
</dbReference>
<dbReference type="Gene3D" id="1.10.10.10">
    <property type="entry name" value="Winged helix-like DNA-binding domain superfamily/Winged helix DNA-binding domain"/>
    <property type="match status" value="1"/>
</dbReference>
<dbReference type="SUPFAM" id="SSF48452">
    <property type="entry name" value="TPR-like"/>
    <property type="match status" value="1"/>
</dbReference>
<dbReference type="SMART" id="SM00421">
    <property type="entry name" value="HTH_LUXR"/>
    <property type="match status" value="1"/>
</dbReference>
<dbReference type="PANTHER" id="PTHR16305:SF35">
    <property type="entry name" value="TRANSCRIPTIONAL ACTIVATOR DOMAIN"/>
    <property type="match status" value="1"/>
</dbReference>
<dbReference type="InterPro" id="IPR041664">
    <property type="entry name" value="AAA_16"/>
</dbReference>
<dbReference type="PANTHER" id="PTHR16305">
    <property type="entry name" value="TESTICULAR SOLUBLE ADENYLYL CYCLASE"/>
    <property type="match status" value="1"/>
</dbReference>
<dbReference type="SUPFAM" id="SSF46894">
    <property type="entry name" value="C-terminal effector domain of the bipartite response regulators"/>
    <property type="match status" value="1"/>
</dbReference>
<proteinExistence type="predicted"/>
<keyword evidence="2" id="KW-0067">ATP-binding</keyword>
<dbReference type="GO" id="GO:0006355">
    <property type="term" value="P:regulation of DNA-templated transcription"/>
    <property type="evidence" value="ECO:0007669"/>
    <property type="project" value="InterPro"/>
</dbReference>
<dbReference type="GO" id="GO:0005737">
    <property type="term" value="C:cytoplasm"/>
    <property type="evidence" value="ECO:0007669"/>
    <property type="project" value="TreeGrafter"/>
</dbReference>
<dbReference type="Pfam" id="PF00196">
    <property type="entry name" value="GerE"/>
    <property type="match status" value="1"/>
</dbReference>
<dbReference type="InterPro" id="IPR011990">
    <property type="entry name" value="TPR-like_helical_dom_sf"/>
</dbReference>
<dbReference type="GO" id="GO:0005524">
    <property type="term" value="F:ATP binding"/>
    <property type="evidence" value="ECO:0007669"/>
    <property type="project" value="UniProtKB-KW"/>
</dbReference>
<reference evidence="4 5" key="1">
    <citation type="journal article" date="2012" name="J. Bacteriol.">
        <title>Draft genome of Streptomyces tsukubaensis NRRL 18488, the producer of the clinically important immunosuppressant tacrolimus (FK506).</title>
        <authorList>
            <person name="Barreiro C."/>
            <person name="Prieto C."/>
            <person name="Sola-Landa A."/>
            <person name="Solera E."/>
            <person name="Martinez-Castro M."/>
            <person name="Perez-Redondo R."/>
            <person name="Garcia-Estrada C."/>
            <person name="Aparicio J.F."/>
            <person name="Fernandez-Martinez L.T."/>
            <person name="Santos-Aberturas J."/>
            <person name="Salehi-Najafabadi Z."/>
            <person name="Rodriguez-Garcia A."/>
            <person name="Tauch A."/>
            <person name="Martin J.F."/>
        </authorList>
    </citation>
    <scope>NUCLEOTIDE SEQUENCE [LARGE SCALE GENOMIC DNA]</scope>
    <source>
        <strain evidence="5">DSM 42081 / NBRC 108919 / NRRL 18488 / 9993</strain>
    </source>
</reference>
<dbReference type="SUPFAM" id="SSF52540">
    <property type="entry name" value="P-loop containing nucleoside triphosphate hydrolases"/>
    <property type="match status" value="1"/>
</dbReference>
<sequence length="925" mass="98998">MTADPWHPDHETELIDRDIELGRLLRLVEAVRRGESRVLVVRGGPGVGKTALLDRLTERVPVGRVLRVTGVQSEMELVFAGLHQLCAPFLDRLEALPAPQRAALRVAFGLSEGPSPDRFLVALAVLGLLSEVAGDEPLVCVVDDHHWLDRASAQALGFVARRLAADPVGLVFGSRLTTEELVGLPEMHLSGLSPQGARTLLDSVLTGPLDTRIREQIVAESGGNPLAIREFPQALPRELLAGGFGLPGAVTLPSRVEKSFLRQLDRVPEQTRRLLLLAAADPTGDSALVRRAAGQLGLPPQAATPATEAGLARFSARVSFRHPLLRSAVYRSASVVERQAVHRALAGATNPEADPDRRAWHRAHAAPGPDEAVAAELEYSAGRAQARGGPAAAAAMLEKAIQLTAEPARRPDRLLAAAQAHLKAGSYSTALELLALAEAEPLREEQRARAGTLRGHVAFASGRAGDAARLLLQAARRLEPLDVGLARETYLTAWLAAMFAGGRAIGGSLLEVSQAARELPRSRRPDQADSLLDALSLLITSDPATAAPVLRGAVDAMAAADLTAADAPRWGWLTHAAAVALWDHDAWSSLLEREAAALRTIGAFDLLPVVLVALTTVTAWSGEFTAATALIAESDAVREATGAPADTFGPLLLAALRGDAEDAAERIEAMLSGEPRTGREPSVTYANWAAAVLYNGLGRYDDALAAATHADDGSRDLFAARWALPELVEAAVRSGNPDLAAGPMARLAASALSGGTDLGAGIESRCRALLSEGEKAEHLYRKAIDHLARTRYRPELGRAHLLHGEWLRREGRRADARIPLRHAYDTLTAVGMDGYAERARRELLATGETVRKRTTETLSDLTPRETLIARLARDGRTNQEIGTTLFISARTVEWHLRKVFGKLGITSRRELQAALTRRGLLDRPS</sequence>
<dbReference type="InterPro" id="IPR036388">
    <property type="entry name" value="WH-like_DNA-bd_sf"/>
</dbReference>
<dbReference type="InterPro" id="IPR016032">
    <property type="entry name" value="Sig_transdc_resp-reg_C-effctor"/>
</dbReference>
<dbReference type="PRINTS" id="PR00038">
    <property type="entry name" value="HTHLUXR"/>
</dbReference>
<accession>A0A7G3UA81</accession>